<dbReference type="PROSITE" id="PS51257">
    <property type="entry name" value="PROKAR_LIPOPROTEIN"/>
    <property type="match status" value="1"/>
</dbReference>
<gene>
    <name evidence="4" type="ORF">AGRA3207_000132</name>
</gene>
<dbReference type="Pfam" id="PF01161">
    <property type="entry name" value="PBP"/>
    <property type="match status" value="1"/>
</dbReference>
<keyword evidence="3" id="KW-0732">Signal</keyword>
<feature type="signal peptide" evidence="3">
    <location>
        <begin position="1"/>
        <end position="29"/>
    </location>
</feature>
<dbReference type="InterPro" id="IPR008914">
    <property type="entry name" value="PEBP"/>
</dbReference>
<dbReference type="EMBL" id="CP059572">
    <property type="protein sequence ID" value="QXJ19573.1"/>
    <property type="molecule type" value="Genomic_DNA"/>
</dbReference>
<dbReference type="InterPro" id="IPR036610">
    <property type="entry name" value="PEBP-like_sf"/>
</dbReference>
<proteinExistence type="inferred from homology"/>
<dbReference type="CDD" id="cd00865">
    <property type="entry name" value="PEBP_bact_arch"/>
    <property type="match status" value="1"/>
</dbReference>
<keyword evidence="5" id="KW-1185">Reference proteome</keyword>
<dbReference type="RefSeq" id="WP_231332586.1">
    <property type="nucleotide sequence ID" value="NZ_CP059572.1"/>
</dbReference>
<dbReference type="SUPFAM" id="SSF49777">
    <property type="entry name" value="PEBP-like"/>
    <property type="match status" value="1"/>
</dbReference>
<feature type="region of interest" description="Disordered" evidence="2">
    <location>
        <begin position="58"/>
        <end position="77"/>
    </location>
</feature>
<dbReference type="NCBIfam" id="TIGR00481">
    <property type="entry name" value="YbhB/YbcL family Raf kinase inhibitor-like protein"/>
    <property type="match status" value="1"/>
</dbReference>
<dbReference type="InterPro" id="IPR005247">
    <property type="entry name" value="YbhB_YbcL/LppC-like"/>
</dbReference>
<evidence type="ECO:0000256" key="3">
    <source>
        <dbReference type="SAM" id="SignalP"/>
    </source>
</evidence>
<name>A0ABX8QLT0_9ACTN</name>
<evidence type="ECO:0000256" key="1">
    <source>
        <dbReference type="ARBA" id="ARBA00007120"/>
    </source>
</evidence>
<keyword evidence="4" id="KW-0649">Protein kinase inhibitor</keyword>
<evidence type="ECO:0000256" key="2">
    <source>
        <dbReference type="SAM" id="MobiDB-lite"/>
    </source>
</evidence>
<organism evidence="4 5">
    <name type="scientific">Actinomadura graeca</name>
    <dbReference type="NCBI Taxonomy" id="2750812"/>
    <lineage>
        <taxon>Bacteria</taxon>
        <taxon>Bacillati</taxon>
        <taxon>Actinomycetota</taxon>
        <taxon>Actinomycetes</taxon>
        <taxon>Streptosporangiales</taxon>
        <taxon>Thermomonosporaceae</taxon>
        <taxon>Actinomadura</taxon>
    </lineage>
</organism>
<accession>A0ABX8QLT0</accession>
<protein>
    <submittedName>
        <fullName evidence="4">YbhB/YbcL family Raf kinase inhibitor-like protein</fullName>
    </submittedName>
</protein>
<evidence type="ECO:0000313" key="5">
    <source>
        <dbReference type="Proteomes" id="UP001049518"/>
    </source>
</evidence>
<sequence>MITKRVMSYALIAASATGLSCAAAPPAAASPRPPAAPAAFTVTSTAFTEGGTIPKVHECTSGGNDPRQKNESPPLAWTGSPAAAQSYALIMRDLDNNNLLHWIIYDIPATATSLPQNVEHVYQPPVPKGSRQIYYRGSASLFGYQGPCSPNSVNTYEFVVHALNKATLDNLDADSSIQTAARTITQASIGSARITGES</sequence>
<feature type="chain" id="PRO_5045502358" evidence="3">
    <location>
        <begin position="30"/>
        <end position="198"/>
    </location>
</feature>
<dbReference type="Proteomes" id="UP001049518">
    <property type="component" value="Chromosome"/>
</dbReference>
<dbReference type="Gene3D" id="3.90.280.10">
    <property type="entry name" value="PEBP-like"/>
    <property type="match status" value="1"/>
</dbReference>
<dbReference type="GO" id="GO:0004860">
    <property type="term" value="F:protein kinase inhibitor activity"/>
    <property type="evidence" value="ECO:0007669"/>
    <property type="project" value="UniProtKB-KW"/>
</dbReference>
<comment type="similarity">
    <text evidence="1">Belongs to the UPF0098 family.</text>
</comment>
<reference evidence="4" key="1">
    <citation type="submission" date="2020-07" db="EMBL/GenBank/DDBJ databases">
        <authorList>
            <person name="Tarantini F.S."/>
            <person name="Hong K.W."/>
            <person name="Chan K.G."/>
        </authorList>
    </citation>
    <scope>NUCLEOTIDE SEQUENCE</scope>
    <source>
        <strain evidence="4">32-07</strain>
    </source>
</reference>
<evidence type="ECO:0000313" key="4">
    <source>
        <dbReference type="EMBL" id="QXJ19573.1"/>
    </source>
</evidence>